<dbReference type="RefSeq" id="WP_185134720.1">
    <property type="nucleotide sequence ID" value="NZ_JACJVR010000015.1"/>
</dbReference>
<sequence>MSNLQPRLFRKRTEKYWHDYRRYQTFNNEEELNQTISKIYEIYELTSSMESVLNTLQLNSRTYFGVCWLKVAEIAEQSNVSKRTVQRVLKEFNDEGLITVHSQIDIKRGGKSANVYVINCMTDSTY</sequence>
<dbReference type="InterPro" id="IPR036388">
    <property type="entry name" value="WH-like_DNA-bd_sf"/>
</dbReference>
<name>A0A841TUT1_9BACL</name>
<dbReference type="SUPFAM" id="SSF46785">
    <property type="entry name" value="Winged helix' DNA-binding domain"/>
    <property type="match status" value="1"/>
</dbReference>
<keyword evidence="3" id="KW-1185">Reference proteome</keyword>
<evidence type="ECO:0000313" key="2">
    <source>
        <dbReference type="EMBL" id="MBB6690692.1"/>
    </source>
</evidence>
<dbReference type="InterPro" id="IPR036390">
    <property type="entry name" value="WH_DNA-bd_sf"/>
</dbReference>
<dbReference type="AlphaFoldDB" id="A0A841TUT1"/>
<comment type="caution">
    <text evidence="2">The sequence shown here is derived from an EMBL/GenBank/DDBJ whole genome shotgun (WGS) entry which is preliminary data.</text>
</comment>
<organism evidence="2 3">
    <name type="scientific">Cohnella xylanilytica</name>
    <dbReference type="NCBI Taxonomy" id="557555"/>
    <lineage>
        <taxon>Bacteria</taxon>
        <taxon>Bacillati</taxon>
        <taxon>Bacillota</taxon>
        <taxon>Bacilli</taxon>
        <taxon>Bacillales</taxon>
        <taxon>Paenibacillaceae</taxon>
        <taxon>Cohnella</taxon>
    </lineage>
</organism>
<dbReference type="GO" id="GO:0006355">
    <property type="term" value="P:regulation of DNA-templated transcription"/>
    <property type="evidence" value="ECO:0007669"/>
    <property type="project" value="InterPro"/>
</dbReference>
<dbReference type="Proteomes" id="UP000553776">
    <property type="component" value="Unassembled WGS sequence"/>
</dbReference>
<proteinExistence type="predicted"/>
<dbReference type="Pfam" id="PF13545">
    <property type="entry name" value="HTH_Crp_2"/>
    <property type="match status" value="1"/>
</dbReference>
<accession>A0A841TUT1</accession>
<evidence type="ECO:0000313" key="3">
    <source>
        <dbReference type="Proteomes" id="UP000553776"/>
    </source>
</evidence>
<protein>
    <submittedName>
        <fullName evidence="2">Helix-turn-helix domain-containing protein</fullName>
    </submittedName>
</protein>
<gene>
    <name evidence="2" type="ORF">H7B90_04665</name>
</gene>
<feature type="domain" description="HTH crp-type" evidence="1">
    <location>
        <begin position="70"/>
        <end position="107"/>
    </location>
</feature>
<reference evidence="2 3" key="1">
    <citation type="submission" date="2020-08" db="EMBL/GenBank/DDBJ databases">
        <title>Cohnella phylogeny.</title>
        <authorList>
            <person name="Dunlap C."/>
        </authorList>
    </citation>
    <scope>NUCLEOTIDE SEQUENCE [LARGE SCALE GENOMIC DNA]</scope>
    <source>
        <strain evidence="2 3">DSM 25239</strain>
    </source>
</reference>
<dbReference type="EMBL" id="JACJVR010000015">
    <property type="protein sequence ID" value="MBB6690692.1"/>
    <property type="molecule type" value="Genomic_DNA"/>
</dbReference>
<dbReference type="GO" id="GO:0003677">
    <property type="term" value="F:DNA binding"/>
    <property type="evidence" value="ECO:0007669"/>
    <property type="project" value="InterPro"/>
</dbReference>
<evidence type="ECO:0000259" key="1">
    <source>
        <dbReference type="Pfam" id="PF13545"/>
    </source>
</evidence>
<dbReference type="Gene3D" id="1.10.10.10">
    <property type="entry name" value="Winged helix-like DNA-binding domain superfamily/Winged helix DNA-binding domain"/>
    <property type="match status" value="1"/>
</dbReference>
<dbReference type="InterPro" id="IPR012318">
    <property type="entry name" value="HTH_CRP"/>
</dbReference>